<comment type="similarity">
    <text evidence="3 14">Belongs to the glycosyltransferase 39 family.</text>
</comment>
<evidence type="ECO:0000256" key="6">
    <source>
        <dbReference type="ARBA" id="ARBA00022679"/>
    </source>
</evidence>
<dbReference type="RefSeq" id="XP_049182406.1">
    <property type="nucleotide sequence ID" value="XM_049326426.1"/>
</dbReference>
<keyword evidence="5 14" id="KW-0328">Glycosyltransferase</keyword>
<dbReference type="InterPro" id="IPR036300">
    <property type="entry name" value="MIR_dom_sf"/>
</dbReference>
<comment type="pathway">
    <text evidence="2 14">Protein modification; protein glycosylation.</text>
</comment>
<dbReference type="InterPro" id="IPR016093">
    <property type="entry name" value="MIR_motif"/>
</dbReference>
<evidence type="ECO:0000256" key="13">
    <source>
        <dbReference type="ARBA" id="ARBA00045102"/>
    </source>
</evidence>
<dbReference type="AlphaFoldDB" id="A0AAI9T1P1"/>
<keyword evidence="17" id="KW-1185">Reference proteome</keyword>
<name>A0AAI9T1P1_9ASCO</name>
<gene>
    <name evidence="16" type="ORF">KGF56_000507</name>
</gene>
<accession>A0AAI9T1P1</accession>
<dbReference type="InterPro" id="IPR003342">
    <property type="entry name" value="ArnT-like_N"/>
</dbReference>
<evidence type="ECO:0000313" key="17">
    <source>
        <dbReference type="Proteomes" id="UP001202479"/>
    </source>
</evidence>
<dbReference type="EC" id="2.4.1.109" evidence="4 14"/>
<dbReference type="Gene3D" id="2.80.10.50">
    <property type="match status" value="1"/>
</dbReference>
<dbReference type="SUPFAM" id="SSF82109">
    <property type="entry name" value="MIR domain"/>
    <property type="match status" value="1"/>
</dbReference>
<dbReference type="PROSITE" id="PS50919">
    <property type="entry name" value="MIR"/>
    <property type="match status" value="3"/>
</dbReference>
<comment type="subcellular location">
    <subcellularLocation>
        <location evidence="1 14">Endoplasmic reticulum membrane</location>
        <topology evidence="1 14">Multi-pass membrane protein</topology>
    </subcellularLocation>
</comment>
<comment type="caution">
    <text evidence="16">The sequence shown here is derived from an EMBL/GenBank/DDBJ whole genome shotgun (WGS) entry which is preliminary data.</text>
</comment>
<reference evidence="16" key="1">
    <citation type="journal article" date="2022" name="DNA Res.">
        <title>Genome analysis of five recently described species of the CUG-Ser clade uncovers Candida theae as a new hybrid lineage with pathogenic potential in the Candida parapsilosis species complex.</title>
        <authorList>
            <person name="Mixao V."/>
            <person name="Del Olmo V."/>
            <person name="Hegedusova E."/>
            <person name="Saus E."/>
            <person name="Pryszcz L."/>
            <person name="Cillingova A."/>
            <person name="Nosek J."/>
            <person name="Gabaldon T."/>
        </authorList>
    </citation>
    <scope>NUCLEOTIDE SEQUENCE</scope>
    <source>
        <strain evidence="16">CBS 10844</strain>
    </source>
</reference>
<evidence type="ECO:0000256" key="14">
    <source>
        <dbReference type="RuleBase" id="RU367007"/>
    </source>
</evidence>
<feature type="transmembrane region" description="Helical" evidence="14">
    <location>
        <begin position="722"/>
        <end position="742"/>
    </location>
</feature>
<protein>
    <recommendedName>
        <fullName evidence="4 14">Dolichyl-phosphate-mannose--protein mannosyltransferase</fullName>
        <ecNumber evidence="4 14">2.4.1.109</ecNumber>
    </recommendedName>
</protein>
<feature type="domain" description="MIR" evidence="15">
    <location>
        <begin position="352"/>
        <end position="406"/>
    </location>
</feature>
<evidence type="ECO:0000256" key="12">
    <source>
        <dbReference type="ARBA" id="ARBA00045085"/>
    </source>
</evidence>
<feature type="transmembrane region" description="Helical" evidence="14">
    <location>
        <begin position="180"/>
        <end position="199"/>
    </location>
</feature>
<dbReference type="Pfam" id="PF16192">
    <property type="entry name" value="PMT_4TMC"/>
    <property type="match status" value="1"/>
</dbReference>
<feature type="transmembrane region" description="Helical" evidence="14">
    <location>
        <begin position="247"/>
        <end position="274"/>
    </location>
</feature>
<evidence type="ECO:0000256" key="5">
    <source>
        <dbReference type="ARBA" id="ARBA00022676"/>
    </source>
</evidence>
<dbReference type="InterPro" id="IPR027005">
    <property type="entry name" value="PMT-like"/>
</dbReference>
<dbReference type="EMBL" id="JAHUZD010000022">
    <property type="protein sequence ID" value="KAI3406661.2"/>
    <property type="molecule type" value="Genomic_DNA"/>
</dbReference>
<evidence type="ECO:0000313" key="16">
    <source>
        <dbReference type="EMBL" id="KAI3406661.2"/>
    </source>
</evidence>
<comment type="function">
    <text evidence="14">Transfers mannose from Dol-P-mannose to Ser or Thr residues on proteins.</text>
</comment>
<feature type="transmembrane region" description="Helical" evidence="14">
    <location>
        <begin position="206"/>
        <end position="227"/>
    </location>
</feature>
<dbReference type="PANTHER" id="PTHR10050">
    <property type="entry name" value="DOLICHYL-PHOSPHATE-MANNOSE--PROTEIN MANNOSYLTRANSFERASE"/>
    <property type="match status" value="1"/>
</dbReference>
<feature type="transmembrane region" description="Helical" evidence="14">
    <location>
        <begin position="669"/>
        <end position="686"/>
    </location>
</feature>
<dbReference type="GO" id="GO:0005789">
    <property type="term" value="C:endoplasmic reticulum membrane"/>
    <property type="evidence" value="ECO:0007669"/>
    <property type="project" value="UniProtKB-SubCell"/>
</dbReference>
<evidence type="ECO:0000256" key="7">
    <source>
        <dbReference type="ARBA" id="ARBA00022692"/>
    </source>
</evidence>
<keyword evidence="7 14" id="KW-0812">Transmembrane</keyword>
<dbReference type="Proteomes" id="UP001202479">
    <property type="component" value="Unassembled WGS sequence"/>
</dbReference>
<proteinExistence type="inferred from homology"/>
<feature type="domain" description="MIR" evidence="15">
    <location>
        <begin position="417"/>
        <end position="473"/>
    </location>
</feature>
<organism evidence="16 17">
    <name type="scientific">Candida oxycetoniae</name>
    <dbReference type="NCBI Taxonomy" id="497107"/>
    <lineage>
        <taxon>Eukaryota</taxon>
        <taxon>Fungi</taxon>
        <taxon>Dikarya</taxon>
        <taxon>Ascomycota</taxon>
        <taxon>Saccharomycotina</taxon>
        <taxon>Pichiomycetes</taxon>
        <taxon>Debaryomycetaceae</taxon>
        <taxon>Candida/Lodderomyces clade</taxon>
        <taxon>Candida</taxon>
    </lineage>
</organism>
<comment type="catalytic activity">
    <reaction evidence="13 14">
        <text>a di-trans,poly-cis-dolichyl beta-D-mannosyl phosphate + L-seryl-[protein] = 3-O-(alpha-D-mannosyl)-L-seryl-[protein] + a di-trans,poly-cis-dolichyl phosphate + H(+)</text>
        <dbReference type="Rhea" id="RHEA:17377"/>
        <dbReference type="Rhea" id="RHEA-COMP:9863"/>
        <dbReference type="Rhea" id="RHEA-COMP:13546"/>
        <dbReference type="Rhea" id="RHEA-COMP:19498"/>
        <dbReference type="Rhea" id="RHEA-COMP:19501"/>
        <dbReference type="ChEBI" id="CHEBI:15378"/>
        <dbReference type="ChEBI" id="CHEBI:29999"/>
        <dbReference type="ChEBI" id="CHEBI:57683"/>
        <dbReference type="ChEBI" id="CHEBI:58211"/>
        <dbReference type="ChEBI" id="CHEBI:137321"/>
        <dbReference type="EC" id="2.4.1.109"/>
    </reaction>
</comment>
<feature type="transmembrane region" description="Helical" evidence="14">
    <location>
        <begin position="692"/>
        <end position="710"/>
    </location>
</feature>
<evidence type="ECO:0000256" key="10">
    <source>
        <dbReference type="ARBA" id="ARBA00022989"/>
    </source>
</evidence>
<dbReference type="Pfam" id="PF02815">
    <property type="entry name" value="MIR"/>
    <property type="match status" value="1"/>
</dbReference>
<dbReference type="InterPro" id="IPR032421">
    <property type="entry name" value="PMT_4TMC"/>
</dbReference>
<keyword evidence="10 14" id="KW-1133">Transmembrane helix</keyword>
<evidence type="ECO:0000256" key="9">
    <source>
        <dbReference type="ARBA" id="ARBA00022824"/>
    </source>
</evidence>
<keyword evidence="6 14" id="KW-0808">Transferase</keyword>
<dbReference type="PANTHER" id="PTHR10050:SF52">
    <property type="entry name" value="DOLICHYL-PHOSPHATE-MANNOSE--PROTEIN MANNOSYLTRANSFERASE 6"/>
    <property type="match status" value="1"/>
</dbReference>
<evidence type="ECO:0000259" key="15">
    <source>
        <dbReference type="PROSITE" id="PS50919"/>
    </source>
</evidence>
<dbReference type="GeneID" id="73378124"/>
<keyword evidence="11 14" id="KW-0472">Membrane</keyword>
<evidence type="ECO:0000256" key="2">
    <source>
        <dbReference type="ARBA" id="ARBA00004922"/>
    </source>
</evidence>
<evidence type="ECO:0000256" key="4">
    <source>
        <dbReference type="ARBA" id="ARBA00012839"/>
    </source>
</evidence>
<feature type="transmembrane region" description="Helical" evidence="14">
    <location>
        <begin position="626"/>
        <end position="648"/>
    </location>
</feature>
<feature type="transmembrane region" description="Helical" evidence="14">
    <location>
        <begin position="156"/>
        <end position="174"/>
    </location>
</feature>
<keyword evidence="8" id="KW-0677">Repeat</keyword>
<feature type="domain" description="MIR" evidence="15">
    <location>
        <begin position="488"/>
        <end position="546"/>
    </location>
</feature>
<dbReference type="GO" id="GO:0004169">
    <property type="term" value="F:dolichyl-phosphate-mannose-protein mannosyltransferase activity"/>
    <property type="evidence" value="ECO:0007669"/>
    <property type="project" value="UniProtKB-UniRule"/>
</dbReference>
<comment type="catalytic activity">
    <reaction evidence="12 14">
        <text>a di-trans,poly-cis-dolichyl beta-D-mannosyl phosphate + L-threonyl-[protein] = 3-O-(alpha-D-mannosyl)-L-threonyl-[protein] + a di-trans,poly-cis-dolichyl phosphate + H(+)</text>
        <dbReference type="Rhea" id="RHEA:53396"/>
        <dbReference type="Rhea" id="RHEA-COMP:11060"/>
        <dbReference type="Rhea" id="RHEA-COMP:13547"/>
        <dbReference type="Rhea" id="RHEA-COMP:19498"/>
        <dbReference type="Rhea" id="RHEA-COMP:19501"/>
        <dbReference type="ChEBI" id="CHEBI:15378"/>
        <dbReference type="ChEBI" id="CHEBI:30013"/>
        <dbReference type="ChEBI" id="CHEBI:57683"/>
        <dbReference type="ChEBI" id="CHEBI:58211"/>
        <dbReference type="ChEBI" id="CHEBI:137323"/>
        <dbReference type="EC" id="2.4.1.109"/>
    </reaction>
</comment>
<evidence type="ECO:0000256" key="11">
    <source>
        <dbReference type="ARBA" id="ARBA00023136"/>
    </source>
</evidence>
<evidence type="ECO:0000256" key="3">
    <source>
        <dbReference type="ARBA" id="ARBA00007222"/>
    </source>
</evidence>
<evidence type="ECO:0000256" key="1">
    <source>
        <dbReference type="ARBA" id="ARBA00004477"/>
    </source>
</evidence>
<dbReference type="Pfam" id="PF02366">
    <property type="entry name" value="PMT"/>
    <property type="match status" value="1"/>
</dbReference>
<dbReference type="SMART" id="SM00472">
    <property type="entry name" value="MIR"/>
    <property type="match status" value="3"/>
</dbReference>
<sequence length="767" mass="88143">MDKVFVSSISRSQSGSIRRRDVTGSSRVDIDEDSSATTVEGYTSDIDEIIEKTSKLKIENDNKQTISKLARIISPLILTALSAFVRIYRIETANKVIWDEAHFGKFASYYIKREYYFDVHPPLGKLLLGLSGYLAGYDGSFKFESGEEYPETMNFIFMRIFSCFFGILVTPIAYKTALEMGYNQWTCWLISLMVIFEQLSLTLSKFILLDSMLLFFTAFTFLCLMNLHNIIRTNSELSKNGFKWFTLTGLSIGCVCSVKWVGLFVTVLVGLYIIQDLLTKYFLLTSKRGISWSRYLSHWVLRVTTLIVIPVAVYMSAFKVHFLVLNHTGPGDGSISSLLQASLIGNDLQSGPRSVAFGSLVTIRSQGLSPNLLHSHSHDYPEGSKEQQVTTYGFKDDNNDFIIEYPKKNLDMNQQSEQFIQNADFIRLCHNKTKCCLRAHSIGAPMSKNHFEVSCSNDDSADQSNYDWILEIQSQEISPSPHFQNESKTELHPLSTNFRLKHRKLGCYLATTGRSYPSWGFQQGEVVCKNSIFDKDKNTWWNVEKHENRLLRLPTEPYSSPKPKFWKEFVLLNYGMMASNNALVPDPDKFDKISSEWWEWPILRTGLRMSGWGENDVKYFLMGNPFVTWSSTAAATVFVIPYTLYFMFRYKRQQMDSAKTKINDYVTKLLLPFAAWILHVLPFILMGRVKYLHHYVPALYFAILLSGFVFDKLLTNRKLPCIVSHISYLGLYFITVYAFWFLKDLALGMETSAKNFQHLRILGSWMI</sequence>
<keyword evidence="9 14" id="KW-0256">Endoplasmic reticulum</keyword>
<evidence type="ECO:0000256" key="8">
    <source>
        <dbReference type="ARBA" id="ARBA00022737"/>
    </source>
</evidence>